<dbReference type="STRING" id="360107.CHAB381_0609"/>
<proteinExistence type="predicted"/>
<dbReference type="Proteomes" id="UP000002407">
    <property type="component" value="Chromosome"/>
</dbReference>
<sequence>MITFLECFVDFSGSEFYKITLVQGANFKNIMNFLNTVFNKFFQNKFYKFRFQIYKV</sequence>
<keyword evidence="2" id="KW-1185">Reference proteome</keyword>
<gene>
    <name evidence="1" type="ordered locus">CHAB381_0609</name>
</gene>
<evidence type="ECO:0000313" key="2">
    <source>
        <dbReference type="Proteomes" id="UP000002407"/>
    </source>
</evidence>
<reference evidence="2" key="1">
    <citation type="submission" date="2007-07" db="EMBL/GenBank/DDBJ databases">
        <title>Complete genome sequence of Campylobacter hominis ATCC BAA-381, a commensal isolated from the human gastrointestinal tract.</title>
        <authorList>
            <person name="Fouts D.E."/>
            <person name="Mongodin E.F."/>
            <person name="Puiu D."/>
            <person name="Sebastian Y."/>
            <person name="Miller W.G."/>
            <person name="Mandrell R.E."/>
            <person name="Nelson K.E."/>
        </authorList>
    </citation>
    <scope>NUCLEOTIDE SEQUENCE [LARGE SCALE GENOMIC DNA]</scope>
    <source>
        <strain evidence="2">ATCC BAA-381 / LMG 19568 / NCTC 13146 / CH001A</strain>
    </source>
</reference>
<evidence type="ECO:0000313" key="1">
    <source>
        <dbReference type="EMBL" id="ABS52232.1"/>
    </source>
</evidence>
<name>A7I105_CAMHC</name>
<dbReference type="KEGG" id="cha:CHAB381_0609"/>
<accession>A7I105</accession>
<dbReference type="AlphaFoldDB" id="A7I105"/>
<dbReference type="EMBL" id="CP000776">
    <property type="protein sequence ID" value="ABS52232.1"/>
    <property type="molecule type" value="Genomic_DNA"/>
</dbReference>
<dbReference type="HOGENOM" id="CLU_3005490_0_0_7"/>
<organism evidence="1 2">
    <name type="scientific">Campylobacter hominis (strain ATCC BAA-381 / DSM 21671 / CCUG 45161 / LMG 19568 / NCTC 13146 / CH001A)</name>
    <dbReference type="NCBI Taxonomy" id="360107"/>
    <lineage>
        <taxon>Bacteria</taxon>
        <taxon>Pseudomonadati</taxon>
        <taxon>Campylobacterota</taxon>
        <taxon>Epsilonproteobacteria</taxon>
        <taxon>Campylobacterales</taxon>
        <taxon>Campylobacteraceae</taxon>
        <taxon>Campylobacter</taxon>
    </lineage>
</organism>
<protein>
    <submittedName>
        <fullName evidence="1">Uncharacterized protein</fullName>
    </submittedName>
</protein>